<dbReference type="AlphaFoldDB" id="A0A9N9FDL7"/>
<sequence>MNQKITFSTILVALTLFFVCFSNAAPIELSPRVVGQLVYADFIKLSGRVTVYEYKTGTVRFWGQFNTGITNPNGKYELVVSGPPASTIPPQVIPQSLIKPPGTAAFQWDYNKGIEAFAGKTLSVRFTSVSNVVTILETIAFVQIG</sequence>
<keyword evidence="3" id="KW-1185">Reference proteome</keyword>
<evidence type="ECO:0000313" key="2">
    <source>
        <dbReference type="EMBL" id="CAG8528433.1"/>
    </source>
</evidence>
<reference evidence="2" key="1">
    <citation type="submission" date="2021-06" db="EMBL/GenBank/DDBJ databases">
        <authorList>
            <person name="Kallberg Y."/>
            <person name="Tangrot J."/>
            <person name="Rosling A."/>
        </authorList>
    </citation>
    <scope>NUCLEOTIDE SEQUENCE</scope>
    <source>
        <strain evidence="2">AZ414A</strain>
    </source>
</reference>
<name>A0A9N9FDL7_9GLOM</name>
<protein>
    <submittedName>
        <fullName evidence="2">10560_t:CDS:1</fullName>
    </submittedName>
</protein>
<accession>A0A9N9FDL7</accession>
<gene>
    <name evidence="2" type="ORF">DEBURN_LOCUS6018</name>
</gene>
<keyword evidence="1" id="KW-0732">Signal</keyword>
<organism evidence="2 3">
    <name type="scientific">Diversispora eburnea</name>
    <dbReference type="NCBI Taxonomy" id="1213867"/>
    <lineage>
        <taxon>Eukaryota</taxon>
        <taxon>Fungi</taxon>
        <taxon>Fungi incertae sedis</taxon>
        <taxon>Mucoromycota</taxon>
        <taxon>Glomeromycotina</taxon>
        <taxon>Glomeromycetes</taxon>
        <taxon>Diversisporales</taxon>
        <taxon>Diversisporaceae</taxon>
        <taxon>Diversispora</taxon>
    </lineage>
</organism>
<feature type="signal peptide" evidence="1">
    <location>
        <begin position="1"/>
        <end position="24"/>
    </location>
</feature>
<dbReference type="Proteomes" id="UP000789706">
    <property type="component" value="Unassembled WGS sequence"/>
</dbReference>
<evidence type="ECO:0000313" key="3">
    <source>
        <dbReference type="Proteomes" id="UP000789706"/>
    </source>
</evidence>
<evidence type="ECO:0000256" key="1">
    <source>
        <dbReference type="SAM" id="SignalP"/>
    </source>
</evidence>
<feature type="chain" id="PRO_5040352544" evidence="1">
    <location>
        <begin position="25"/>
        <end position="145"/>
    </location>
</feature>
<proteinExistence type="predicted"/>
<dbReference type="EMBL" id="CAJVPK010000580">
    <property type="protein sequence ID" value="CAG8528433.1"/>
    <property type="molecule type" value="Genomic_DNA"/>
</dbReference>
<comment type="caution">
    <text evidence="2">The sequence shown here is derived from an EMBL/GenBank/DDBJ whole genome shotgun (WGS) entry which is preliminary data.</text>
</comment>